<sequence>MIHILVHTKEQRSERKVPKPVPPEYYQMLEELQVLDFVIVELTLYLDTHPGDQDAIQQYNLFIQQRKKAKKEFEKQFGALTSFGYSYSLAPWDWKNAPWPWQV</sequence>
<dbReference type="PIRSF" id="PIRSF010606">
    <property type="entry name" value="Spore_coat_CotJB"/>
    <property type="match status" value="1"/>
</dbReference>
<evidence type="ECO:0000259" key="1">
    <source>
        <dbReference type="Pfam" id="PF12652"/>
    </source>
</evidence>
<accession>A0ABX7E6S5</accession>
<proteinExistence type="predicted"/>
<protein>
    <submittedName>
        <fullName evidence="2">Spore coat protein CotJB</fullName>
    </submittedName>
</protein>
<keyword evidence="2" id="KW-0167">Capsid protein</keyword>
<keyword evidence="3" id="KW-1185">Reference proteome</keyword>
<keyword evidence="2" id="KW-0946">Virion</keyword>
<dbReference type="InterPro" id="IPR016571">
    <property type="entry name" value="Spore_coat_assembly_CotJB"/>
</dbReference>
<dbReference type="Pfam" id="PF12652">
    <property type="entry name" value="CotJB"/>
    <property type="match status" value="1"/>
</dbReference>
<feature type="domain" description="Protein CotJB" evidence="1">
    <location>
        <begin position="27"/>
        <end position="102"/>
    </location>
</feature>
<dbReference type="Proteomes" id="UP000595691">
    <property type="component" value="Chromosome"/>
</dbReference>
<organism evidence="2 3">
    <name type="scientific">Heyndrickxia vini</name>
    <dbReference type="NCBI Taxonomy" id="1476025"/>
    <lineage>
        <taxon>Bacteria</taxon>
        <taxon>Bacillati</taxon>
        <taxon>Bacillota</taxon>
        <taxon>Bacilli</taxon>
        <taxon>Bacillales</taxon>
        <taxon>Bacillaceae</taxon>
        <taxon>Heyndrickxia</taxon>
    </lineage>
</organism>
<evidence type="ECO:0000313" key="3">
    <source>
        <dbReference type="Proteomes" id="UP000595691"/>
    </source>
</evidence>
<gene>
    <name evidence="2" type="ORF">I5776_08980</name>
</gene>
<dbReference type="EMBL" id="CP065425">
    <property type="protein sequence ID" value="QQZ10999.1"/>
    <property type="molecule type" value="Genomic_DNA"/>
</dbReference>
<evidence type="ECO:0000313" key="2">
    <source>
        <dbReference type="EMBL" id="QQZ10999.1"/>
    </source>
</evidence>
<dbReference type="InterPro" id="IPR024207">
    <property type="entry name" value="CotJB_dom"/>
</dbReference>
<name>A0ABX7E6S5_9BACI</name>
<reference evidence="2 3" key="1">
    <citation type="submission" date="2020-11" db="EMBL/GenBank/DDBJ databases">
        <title>Taxonomic evaluation of the Bacillus sporothermodurans group of bacteria based on whole genome sequences.</title>
        <authorList>
            <person name="Fiedler G."/>
            <person name="Herbstmann A.-D."/>
            <person name="Doll E."/>
            <person name="Wenning M."/>
            <person name="Brinks E."/>
            <person name="Kabisch J."/>
            <person name="Breitenwieser F."/>
            <person name="Lappann M."/>
            <person name="Boehnlein C."/>
            <person name="Franz C."/>
        </authorList>
    </citation>
    <scope>NUCLEOTIDE SEQUENCE [LARGE SCALE GENOMIC DNA]</scope>
    <source>
        <strain evidence="2 3">JCM 19841</strain>
    </source>
</reference>